<protein>
    <submittedName>
        <fullName evidence="3">Uncharacterized protein</fullName>
    </submittedName>
</protein>
<reference evidence="3" key="1">
    <citation type="submission" date="2025-08" db="UniProtKB">
        <authorList>
            <consortium name="RefSeq"/>
        </authorList>
    </citation>
    <scope>IDENTIFICATION</scope>
</reference>
<proteinExistence type="predicted"/>
<feature type="compositionally biased region" description="Basic and acidic residues" evidence="1">
    <location>
        <begin position="60"/>
        <end position="74"/>
    </location>
</feature>
<evidence type="ECO:0000313" key="3">
    <source>
        <dbReference type="RefSeq" id="XP_045577356.1"/>
    </source>
</evidence>
<gene>
    <name evidence="3" type="primary">LOC106608416</name>
</gene>
<feature type="compositionally biased region" description="Basic and acidic residues" evidence="1">
    <location>
        <begin position="133"/>
        <end position="148"/>
    </location>
</feature>
<dbReference type="Proteomes" id="UP001652741">
    <property type="component" value="Chromosome ssa07"/>
</dbReference>
<keyword evidence="2" id="KW-1185">Reference proteome</keyword>
<feature type="region of interest" description="Disordered" evidence="1">
    <location>
        <begin position="1"/>
        <end position="200"/>
    </location>
</feature>
<name>A0ABM3F211_SALSA</name>
<feature type="compositionally biased region" description="Low complexity" evidence="1">
    <location>
        <begin position="24"/>
        <end position="59"/>
    </location>
</feature>
<evidence type="ECO:0000256" key="1">
    <source>
        <dbReference type="SAM" id="MobiDB-lite"/>
    </source>
</evidence>
<dbReference type="RefSeq" id="XP_045577356.1">
    <property type="nucleotide sequence ID" value="XM_045721400.1"/>
</dbReference>
<feature type="compositionally biased region" description="Acidic residues" evidence="1">
    <location>
        <begin position="149"/>
        <end position="166"/>
    </location>
</feature>
<accession>A0ABM3F211</accession>
<evidence type="ECO:0000313" key="2">
    <source>
        <dbReference type="Proteomes" id="UP001652741"/>
    </source>
</evidence>
<organism evidence="2 3">
    <name type="scientific">Salmo salar</name>
    <name type="common">Atlantic salmon</name>
    <dbReference type="NCBI Taxonomy" id="8030"/>
    <lineage>
        <taxon>Eukaryota</taxon>
        <taxon>Metazoa</taxon>
        <taxon>Chordata</taxon>
        <taxon>Craniata</taxon>
        <taxon>Vertebrata</taxon>
        <taxon>Euteleostomi</taxon>
        <taxon>Actinopterygii</taxon>
        <taxon>Neopterygii</taxon>
        <taxon>Teleostei</taxon>
        <taxon>Protacanthopterygii</taxon>
        <taxon>Salmoniformes</taxon>
        <taxon>Salmonidae</taxon>
        <taxon>Salmoninae</taxon>
        <taxon>Salmo</taxon>
    </lineage>
</organism>
<sequence>MKQDMLTRGGNTGTLLPGRRDSMGVSLLGSTPSSSSTTLSSSSNSSISSLSSSISSSSSGEERRKGGGEEFIGREEEEGEVVSISIVTIAEESCSSEPFGTVGGHVEVTANESAARERDGQSKTSHSTQTEEEGVRNGVEEEEGRKEDDEKEQGDEGEEEEAEETDEERRNQVFVSDENPETPSALLNIKVRTHLSPLRA</sequence>
<dbReference type="GeneID" id="106608416"/>